<name>A0A0F9T5S3_9ZZZZ</name>
<comment type="caution">
    <text evidence="1">The sequence shown here is derived from an EMBL/GenBank/DDBJ whole genome shotgun (WGS) entry which is preliminary data.</text>
</comment>
<accession>A0A0F9T5S3</accession>
<gene>
    <name evidence="1" type="ORF">LCGC14_0768980</name>
</gene>
<dbReference type="InterPro" id="IPR036086">
    <property type="entry name" value="ParB/Sulfiredoxin_sf"/>
</dbReference>
<evidence type="ECO:0000313" key="1">
    <source>
        <dbReference type="EMBL" id="KKN36888.1"/>
    </source>
</evidence>
<proteinExistence type="predicted"/>
<organism evidence="1">
    <name type="scientific">marine sediment metagenome</name>
    <dbReference type="NCBI Taxonomy" id="412755"/>
    <lineage>
        <taxon>unclassified sequences</taxon>
        <taxon>metagenomes</taxon>
        <taxon>ecological metagenomes</taxon>
    </lineage>
</organism>
<dbReference type="AlphaFoldDB" id="A0A0F9T5S3"/>
<sequence>MGEGFLQMEEIIYGEKMKLKINEMDFKFRTDIIFRMYVLFTNDKKSWKEFCSLKSNRKVRYSPLFKMRDSIRKKGQRTPIKAVIHKGQWYPGSGATRLSCLWALGKRKVKVKTFSSKCSLKWNDHKGLVSSHLRLKESTIDKFLMFVRDNRQDLPILESEIIDRVGKI</sequence>
<dbReference type="SUPFAM" id="SSF110849">
    <property type="entry name" value="ParB/Sulfiredoxin"/>
    <property type="match status" value="1"/>
</dbReference>
<reference evidence="1" key="1">
    <citation type="journal article" date="2015" name="Nature">
        <title>Complex archaea that bridge the gap between prokaryotes and eukaryotes.</title>
        <authorList>
            <person name="Spang A."/>
            <person name="Saw J.H."/>
            <person name="Jorgensen S.L."/>
            <person name="Zaremba-Niedzwiedzka K."/>
            <person name="Martijn J."/>
            <person name="Lind A.E."/>
            <person name="van Eijk R."/>
            <person name="Schleper C."/>
            <person name="Guy L."/>
            <person name="Ettema T.J."/>
        </authorList>
    </citation>
    <scope>NUCLEOTIDE SEQUENCE</scope>
</reference>
<protein>
    <submittedName>
        <fullName evidence="1">Uncharacterized protein</fullName>
    </submittedName>
</protein>
<dbReference type="EMBL" id="LAZR01001935">
    <property type="protein sequence ID" value="KKN36888.1"/>
    <property type="molecule type" value="Genomic_DNA"/>
</dbReference>